<dbReference type="Gene3D" id="1.10.3720.10">
    <property type="entry name" value="MetI-like"/>
    <property type="match status" value="1"/>
</dbReference>
<dbReference type="GO" id="GO:0055085">
    <property type="term" value="P:transmembrane transport"/>
    <property type="evidence" value="ECO:0007669"/>
    <property type="project" value="InterPro"/>
</dbReference>
<feature type="transmembrane region" description="Helical" evidence="7">
    <location>
        <begin position="123"/>
        <end position="145"/>
    </location>
</feature>
<evidence type="ECO:0000256" key="7">
    <source>
        <dbReference type="RuleBase" id="RU363032"/>
    </source>
</evidence>
<protein>
    <submittedName>
        <fullName evidence="10">NitT/TauT family transport system permease protein</fullName>
    </submittedName>
</protein>
<dbReference type="AlphaFoldDB" id="A0A0B2BJU5"/>
<gene>
    <name evidence="10" type="ORF">CLV56_1418</name>
</gene>
<evidence type="ECO:0000256" key="6">
    <source>
        <dbReference type="ARBA" id="ARBA00023136"/>
    </source>
</evidence>
<evidence type="ECO:0000256" key="2">
    <source>
        <dbReference type="ARBA" id="ARBA00022448"/>
    </source>
</evidence>
<keyword evidence="4 7" id="KW-0812">Transmembrane</keyword>
<dbReference type="OrthoDB" id="3173654at2"/>
<evidence type="ECO:0000259" key="9">
    <source>
        <dbReference type="PROSITE" id="PS50928"/>
    </source>
</evidence>
<feature type="transmembrane region" description="Helical" evidence="7">
    <location>
        <begin position="151"/>
        <end position="173"/>
    </location>
</feature>
<dbReference type="InterPro" id="IPR035906">
    <property type="entry name" value="MetI-like_sf"/>
</dbReference>
<sequence>MAQTATAPAAPTSPPAARTRKPLMERIPTPVLLTIALAVLVAVWQGVIAAGLVNEYVLPTPWDTAVALWDVTVDLFTGGPVFDAFLVSAQETLYGLLIAAVAGVVLGVAIAETVIGRRVLQPLMVALYAAPKVALAPLFVAWFGFGMAPKIVMAAVIAFFPVMVDTAAGLAGIDEDEDKLFRSMRASRWQRFFKLKLMNALPFIFAGLKSAAVLAVIGAIVAEFLGGGEGLGVMVKTASVGFALDRVFAFVILLSVLAFLVYLAVDVIERRVIFWRQTGFLPTES</sequence>
<evidence type="ECO:0000256" key="5">
    <source>
        <dbReference type="ARBA" id="ARBA00022989"/>
    </source>
</evidence>
<feature type="region of interest" description="Disordered" evidence="8">
    <location>
        <begin position="1"/>
        <end position="20"/>
    </location>
</feature>
<comment type="similarity">
    <text evidence="7">Belongs to the binding-protein-dependent transport system permease family.</text>
</comment>
<feature type="compositionally biased region" description="Low complexity" evidence="8">
    <location>
        <begin position="1"/>
        <end position="10"/>
    </location>
</feature>
<evidence type="ECO:0000256" key="1">
    <source>
        <dbReference type="ARBA" id="ARBA00004651"/>
    </source>
</evidence>
<dbReference type="PANTHER" id="PTHR30151:SF20">
    <property type="entry name" value="ABC TRANSPORTER PERMEASE PROTEIN HI_0355-RELATED"/>
    <property type="match status" value="1"/>
</dbReference>
<dbReference type="SUPFAM" id="SSF161098">
    <property type="entry name" value="MetI-like"/>
    <property type="match status" value="1"/>
</dbReference>
<dbReference type="RefSeq" id="WP_039350312.1">
    <property type="nucleotide sequence ID" value="NZ_PGEZ01000001.1"/>
</dbReference>
<dbReference type="PANTHER" id="PTHR30151">
    <property type="entry name" value="ALKANE SULFONATE ABC TRANSPORTER-RELATED, MEMBRANE SUBUNIT"/>
    <property type="match status" value="1"/>
</dbReference>
<keyword evidence="5 7" id="KW-1133">Transmembrane helix</keyword>
<feature type="transmembrane region" description="Helical" evidence="7">
    <location>
        <begin position="247"/>
        <end position="268"/>
    </location>
</feature>
<evidence type="ECO:0000256" key="8">
    <source>
        <dbReference type="SAM" id="MobiDB-lite"/>
    </source>
</evidence>
<organism evidence="10 11">
    <name type="scientific">Mumia flava</name>
    <dbReference type="NCBI Taxonomy" id="1348852"/>
    <lineage>
        <taxon>Bacteria</taxon>
        <taxon>Bacillati</taxon>
        <taxon>Actinomycetota</taxon>
        <taxon>Actinomycetes</taxon>
        <taxon>Propionibacteriales</taxon>
        <taxon>Nocardioidaceae</taxon>
        <taxon>Mumia</taxon>
    </lineage>
</organism>
<evidence type="ECO:0000256" key="4">
    <source>
        <dbReference type="ARBA" id="ARBA00022692"/>
    </source>
</evidence>
<comment type="caution">
    <text evidence="10">The sequence shown here is derived from an EMBL/GenBank/DDBJ whole genome shotgun (WGS) entry which is preliminary data.</text>
</comment>
<evidence type="ECO:0000313" key="11">
    <source>
        <dbReference type="Proteomes" id="UP000230842"/>
    </source>
</evidence>
<feature type="transmembrane region" description="Helical" evidence="7">
    <location>
        <begin position="92"/>
        <end position="111"/>
    </location>
</feature>
<dbReference type="GO" id="GO:0005886">
    <property type="term" value="C:plasma membrane"/>
    <property type="evidence" value="ECO:0007669"/>
    <property type="project" value="UniProtKB-SubCell"/>
</dbReference>
<feature type="domain" description="ABC transmembrane type-1" evidence="9">
    <location>
        <begin position="85"/>
        <end position="269"/>
    </location>
</feature>
<dbReference type="InterPro" id="IPR000515">
    <property type="entry name" value="MetI-like"/>
</dbReference>
<comment type="subcellular location">
    <subcellularLocation>
        <location evidence="1 7">Cell membrane</location>
        <topology evidence="1 7">Multi-pass membrane protein</topology>
    </subcellularLocation>
</comment>
<dbReference type="Proteomes" id="UP000230842">
    <property type="component" value="Unassembled WGS sequence"/>
</dbReference>
<keyword evidence="3" id="KW-1003">Cell membrane</keyword>
<keyword evidence="11" id="KW-1185">Reference proteome</keyword>
<evidence type="ECO:0000313" key="10">
    <source>
        <dbReference type="EMBL" id="PJJ57194.1"/>
    </source>
</evidence>
<name>A0A0B2BJU5_9ACTN</name>
<dbReference type="PROSITE" id="PS50928">
    <property type="entry name" value="ABC_TM1"/>
    <property type="match status" value="1"/>
</dbReference>
<proteinExistence type="inferred from homology"/>
<keyword evidence="6 7" id="KW-0472">Membrane</keyword>
<evidence type="ECO:0000256" key="3">
    <source>
        <dbReference type="ARBA" id="ARBA00022475"/>
    </source>
</evidence>
<dbReference type="Pfam" id="PF00528">
    <property type="entry name" value="BPD_transp_1"/>
    <property type="match status" value="1"/>
</dbReference>
<accession>A0A0B2BJU5</accession>
<dbReference type="CDD" id="cd06261">
    <property type="entry name" value="TM_PBP2"/>
    <property type="match status" value="1"/>
</dbReference>
<reference evidence="10 11" key="1">
    <citation type="submission" date="2017-11" db="EMBL/GenBank/DDBJ databases">
        <title>Genomic Encyclopedia of Archaeal and Bacterial Type Strains, Phase II (KMG-II): From Individual Species to Whole Genera.</title>
        <authorList>
            <person name="Goeker M."/>
        </authorList>
    </citation>
    <scope>NUCLEOTIDE SEQUENCE [LARGE SCALE GENOMIC DNA]</scope>
    <source>
        <strain evidence="10 11">DSM 27763</strain>
    </source>
</reference>
<keyword evidence="2 7" id="KW-0813">Transport</keyword>
<feature type="transmembrane region" description="Helical" evidence="7">
    <location>
        <begin position="30"/>
        <end position="53"/>
    </location>
</feature>
<feature type="transmembrane region" description="Helical" evidence="7">
    <location>
        <begin position="200"/>
        <end position="227"/>
    </location>
</feature>
<dbReference type="EMBL" id="PGEZ01000001">
    <property type="protein sequence ID" value="PJJ57194.1"/>
    <property type="molecule type" value="Genomic_DNA"/>
</dbReference>